<dbReference type="PROSITE" id="PS51387">
    <property type="entry name" value="FAD_PCMH"/>
    <property type="match status" value="1"/>
</dbReference>
<reference evidence="5 6" key="1">
    <citation type="submission" date="2024-06" db="EMBL/GenBank/DDBJ databases">
        <authorList>
            <person name="Tuo L."/>
        </authorList>
    </citation>
    <scope>NUCLEOTIDE SEQUENCE [LARGE SCALE GENOMIC DNA]</scope>
    <source>
        <strain evidence="5 6">ZMM04-5</strain>
    </source>
</reference>
<evidence type="ECO:0000256" key="1">
    <source>
        <dbReference type="ARBA" id="ARBA00022630"/>
    </source>
</evidence>
<dbReference type="Proteomes" id="UP001556196">
    <property type="component" value="Unassembled WGS sequence"/>
</dbReference>
<accession>A0ABV3QYJ8</accession>
<dbReference type="PANTHER" id="PTHR42659">
    <property type="entry name" value="XANTHINE DEHYDROGENASE SUBUNIT C-RELATED"/>
    <property type="match status" value="1"/>
</dbReference>
<evidence type="ECO:0000256" key="3">
    <source>
        <dbReference type="ARBA" id="ARBA00023002"/>
    </source>
</evidence>
<keyword evidence="6" id="KW-1185">Reference proteome</keyword>
<name>A0ABV3QYJ8_9HYPH</name>
<gene>
    <name evidence="5" type="ORF">ABUE31_08490</name>
</gene>
<dbReference type="InterPro" id="IPR016167">
    <property type="entry name" value="FAD-bd_PCMH_sub1"/>
</dbReference>
<feature type="domain" description="FAD-binding PCMH-type" evidence="4">
    <location>
        <begin position="1"/>
        <end position="176"/>
    </location>
</feature>
<evidence type="ECO:0000313" key="5">
    <source>
        <dbReference type="EMBL" id="MEW9806018.1"/>
    </source>
</evidence>
<organism evidence="5 6">
    <name type="scientific">Mesorhizobium marinum</name>
    <dbReference type="NCBI Taxonomy" id="3228790"/>
    <lineage>
        <taxon>Bacteria</taxon>
        <taxon>Pseudomonadati</taxon>
        <taxon>Pseudomonadota</taxon>
        <taxon>Alphaproteobacteria</taxon>
        <taxon>Hyphomicrobiales</taxon>
        <taxon>Phyllobacteriaceae</taxon>
        <taxon>Mesorhizobium</taxon>
    </lineage>
</organism>
<sequence length="289" mass="30414">MKPPLFDYLVARSSDEAVRLLSEHPGAMILAGGQSLIPAMNFRLASPATLIDINRIPDLSSIDIIDGNVRVGAAVRHRDLEQSDAAFAANPLLRAALHHVAHVPIRNRGTTVGSLCHADAAAEMPMILLLSGGWVTAAGPSGRREIAADEFFEFHMTTSRGEDEMIVSATFPALPAGAGHAFAEFARRKGDYAIAAVGAIIERGADGKVSAARLAACGIASRPVRLPDVEAAIVGTALSDADVALAGERAKEAVTAPDDNNATTAYRKHLLASLTRRVVREAADMTREG</sequence>
<dbReference type="InterPro" id="IPR036683">
    <property type="entry name" value="CO_DH_flav_C_dom_sf"/>
</dbReference>
<comment type="caution">
    <text evidence="5">The sequence shown here is derived from an EMBL/GenBank/DDBJ whole genome shotgun (WGS) entry which is preliminary data.</text>
</comment>
<evidence type="ECO:0000256" key="2">
    <source>
        <dbReference type="ARBA" id="ARBA00022827"/>
    </source>
</evidence>
<dbReference type="RefSeq" id="WP_367723095.1">
    <property type="nucleotide sequence ID" value="NZ_JBFOCI010000002.1"/>
</dbReference>
<keyword evidence="1" id="KW-0285">Flavoprotein</keyword>
<evidence type="ECO:0000259" key="4">
    <source>
        <dbReference type="PROSITE" id="PS51387"/>
    </source>
</evidence>
<dbReference type="InterPro" id="IPR002346">
    <property type="entry name" value="Mopterin_DH_FAD-bd"/>
</dbReference>
<dbReference type="Pfam" id="PF03450">
    <property type="entry name" value="CO_deh_flav_C"/>
    <property type="match status" value="1"/>
</dbReference>
<dbReference type="InterPro" id="IPR036318">
    <property type="entry name" value="FAD-bd_PCMH-like_sf"/>
</dbReference>
<dbReference type="InterPro" id="IPR016166">
    <property type="entry name" value="FAD-bd_PCMH"/>
</dbReference>
<dbReference type="Gene3D" id="3.30.43.10">
    <property type="entry name" value="Uridine Diphospho-n-acetylenolpyruvylglucosamine Reductase, domain 2"/>
    <property type="match status" value="1"/>
</dbReference>
<proteinExistence type="predicted"/>
<dbReference type="SMART" id="SM01092">
    <property type="entry name" value="CO_deh_flav_C"/>
    <property type="match status" value="1"/>
</dbReference>
<dbReference type="SUPFAM" id="SSF55447">
    <property type="entry name" value="CO dehydrogenase flavoprotein C-terminal domain-like"/>
    <property type="match status" value="1"/>
</dbReference>
<dbReference type="Gene3D" id="3.30.390.50">
    <property type="entry name" value="CO dehydrogenase flavoprotein, C-terminal domain"/>
    <property type="match status" value="1"/>
</dbReference>
<dbReference type="InterPro" id="IPR016169">
    <property type="entry name" value="FAD-bd_PCMH_sub2"/>
</dbReference>
<keyword evidence="2" id="KW-0274">FAD</keyword>
<protein>
    <submittedName>
        <fullName evidence="5">Xanthine dehydrogenase family protein subunit M</fullName>
    </submittedName>
</protein>
<dbReference type="Gene3D" id="3.30.465.10">
    <property type="match status" value="1"/>
</dbReference>
<keyword evidence="3" id="KW-0560">Oxidoreductase</keyword>
<dbReference type="SUPFAM" id="SSF56176">
    <property type="entry name" value="FAD-binding/transporter-associated domain-like"/>
    <property type="match status" value="1"/>
</dbReference>
<dbReference type="Pfam" id="PF00941">
    <property type="entry name" value="FAD_binding_5"/>
    <property type="match status" value="1"/>
</dbReference>
<dbReference type="InterPro" id="IPR005107">
    <property type="entry name" value="CO_DH_flav_C"/>
</dbReference>
<dbReference type="InterPro" id="IPR051312">
    <property type="entry name" value="Diverse_Substr_Oxidored"/>
</dbReference>
<dbReference type="EMBL" id="JBFOCI010000002">
    <property type="protein sequence ID" value="MEW9806018.1"/>
    <property type="molecule type" value="Genomic_DNA"/>
</dbReference>
<evidence type="ECO:0000313" key="6">
    <source>
        <dbReference type="Proteomes" id="UP001556196"/>
    </source>
</evidence>
<dbReference type="PANTHER" id="PTHR42659:SF2">
    <property type="entry name" value="XANTHINE DEHYDROGENASE SUBUNIT C-RELATED"/>
    <property type="match status" value="1"/>
</dbReference>